<reference evidence="3" key="1">
    <citation type="submission" date="2021-06" db="EMBL/GenBank/DDBJ databases">
        <title>Halomicroarcula sp. F24A a new haloarchaeum isolated from saline soil.</title>
        <authorList>
            <person name="Duran-Viseras A."/>
            <person name="Sanchez-Porro C."/>
            <person name="Ventosa A."/>
        </authorList>
    </citation>
    <scope>NUCLEOTIDE SEQUENCE</scope>
    <source>
        <strain evidence="3">F24A</strain>
    </source>
</reference>
<name>A0A8J7YMB3_9EURY</name>
<keyword evidence="4" id="KW-1185">Reference proteome</keyword>
<dbReference type="RefSeq" id="WP_220589653.1">
    <property type="nucleotide sequence ID" value="NZ_RKLQ01000003.1"/>
</dbReference>
<dbReference type="GO" id="GO:0016757">
    <property type="term" value="F:glycosyltransferase activity"/>
    <property type="evidence" value="ECO:0007669"/>
    <property type="project" value="InterPro"/>
</dbReference>
<gene>
    <name evidence="3" type="ORF">EGD98_17300</name>
</gene>
<accession>A0A8J7YMB3</accession>
<dbReference type="EMBL" id="RKLQ01000003">
    <property type="protein sequence ID" value="MBX0305419.1"/>
    <property type="molecule type" value="Genomic_DNA"/>
</dbReference>
<organism evidence="3 4">
    <name type="scientific">Haloarcula salinisoli</name>
    <dbReference type="NCBI Taxonomy" id="2487746"/>
    <lineage>
        <taxon>Archaea</taxon>
        <taxon>Methanobacteriati</taxon>
        <taxon>Methanobacteriota</taxon>
        <taxon>Stenosarchaea group</taxon>
        <taxon>Halobacteria</taxon>
        <taxon>Halobacteriales</taxon>
        <taxon>Haloarculaceae</taxon>
        <taxon>Haloarcula</taxon>
    </lineage>
</organism>
<dbReference type="Pfam" id="PF13439">
    <property type="entry name" value="Glyco_transf_4"/>
    <property type="match status" value="1"/>
</dbReference>
<feature type="domain" description="Glycosyltransferase subfamily 4-like N-terminal" evidence="2">
    <location>
        <begin position="12"/>
        <end position="196"/>
    </location>
</feature>
<evidence type="ECO:0000259" key="1">
    <source>
        <dbReference type="Pfam" id="PF00534"/>
    </source>
</evidence>
<evidence type="ECO:0000313" key="3">
    <source>
        <dbReference type="EMBL" id="MBX0305419.1"/>
    </source>
</evidence>
<dbReference type="Proteomes" id="UP000783863">
    <property type="component" value="Unassembled WGS sequence"/>
</dbReference>
<evidence type="ECO:0000259" key="2">
    <source>
        <dbReference type="Pfam" id="PF13439"/>
    </source>
</evidence>
<evidence type="ECO:0000313" key="4">
    <source>
        <dbReference type="Proteomes" id="UP000783863"/>
    </source>
</evidence>
<dbReference type="InterPro" id="IPR028098">
    <property type="entry name" value="Glyco_trans_4-like_N"/>
</dbReference>
<dbReference type="InterPro" id="IPR001296">
    <property type="entry name" value="Glyco_trans_1"/>
</dbReference>
<protein>
    <submittedName>
        <fullName evidence="3">Glycosyltransferase family 4 protein</fullName>
    </submittedName>
</protein>
<comment type="caution">
    <text evidence="3">The sequence shown here is derived from an EMBL/GenBank/DDBJ whole genome shotgun (WGS) entry which is preliminary data.</text>
</comment>
<feature type="domain" description="Glycosyl transferase family 1" evidence="1">
    <location>
        <begin position="211"/>
        <end position="371"/>
    </location>
</feature>
<dbReference type="SUPFAM" id="SSF53756">
    <property type="entry name" value="UDP-Glycosyltransferase/glycogen phosphorylase"/>
    <property type="match status" value="1"/>
</dbReference>
<dbReference type="CDD" id="cd03801">
    <property type="entry name" value="GT4_PimA-like"/>
    <property type="match status" value="1"/>
</dbReference>
<dbReference type="AlphaFoldDB" id="A0A8J7YMB3"/>
<dbReference type="Gene3D" id="3.40.50.2000">
    <property type="entry name" value="Glycogen Phosphorylase B"/>
    <property type="match status" value="2"/>
</dbReference>
<dbReference type="PANTHER" id="PTHR12526">
    <property type="entry name" value="GLYCOSYLTRANSFERASE"/>
    <property type="match status" value="1"/>
</dbReference>
<proteinExistence type="predicted"/>
<dbReference type="Pfam" id="PF00534">
    <property type="entry name" value="Glycos_transf_1"/>
    <property type="match status" value="1"/>
</dbReference>
<sequence length="392" mass="43360">MHAVLVLTTGEGGIPHYTAELANSLHEIGNKVTVVKPDETTADEFFSSGVETKEWFSNPNVSFSKISELDLSVTNVVKSCLSLRELSRIPELNPDVVHFTHKPHSYLRPFLPNIDVSVPIVETRHETENTRLLRIPGRDLPAQENMKVVAAMNVDSVLRHTFDPIQTDRYIAHTEQNKTDLQEKYPDSPVETIPHGAFRIFAPEADTTPAERDPDENTILFFGNITGYKDLNQLVEATIRLGEEINDLTTVIAGSGNLPDGTSELVDAHPDLFDIKNEFIPNAEVPELFAQASVVVVPHIKQQGHSGTMTIAFAHGTPVVATTVGEYDQLIRKSGSGYTVEPGDDEMMANSLSAILQNSELRRSMGKNSKRMAAELSWDSVAKQTEQFYQAN</sequence>